<protein>
    <submittedName>
        <fullName evidence="2">CHAD domain-containing protein</fullName>
    </submittedName>
</protein>
<dbReference type="PANTHER" id="PTHR39339:SF1">
    <property type="entry name" value="CHAD DOMAIN-CONTAINING PROTEIN"/>
    <property type="match status" value="1"/>
</dbReference>
<dbReference type="PANTHER" id="PTHR39339">
    <property type="entry name" value="SLR1444 PROTEIN"/>
    <property type="match status" value="1"/>
</dbReference>
<evidence type="ECO:0000313" key="3">
    <source>
        <dbReference type="Proteomes" id="UP000521379"/>
    </source>
</evidence>
<evidence type="ECO:0000313" key="2">
    <source>
        <dbReference type="EMBL" id="NKE09281.1"/>
    </source>
</evidence>
<dbReference type="RefSeq" id="WP_119933318.1">
    <property type="nucleotide sequence ID" value="NZ_JAAVUN010000006.1"/>
</dbReference>
<dbReference type="PROSITE" id="PS51708">
    <property type="entry name" value="CHAD"/>
    <property type="match status" value="1"/>
</dbReference>
<sequence length="292" mass="32182">MTATHATAYDVVRQYLGAQVEAIRSRENAVKDNAPDAVHKTRVATRRLRSTLRTFRPLFHAESTEPLRAELKWYAEMLGGPRDAEVLKQRLTEALSALPPDAVVGPVGARLSAELDARHALTHAELVQVMGTARYRDLTKALENLTQTSPLRSQTHHSMTEVLNPLLTEATQRAARRWEAAQAASGKEHTELAHEARKKAKAARYAFEAVAEFDPSYKDAAQAWEQVTEALGTAQDSVVTRERLHELRTAADCAGEPTFTYGVLHGLELNQQEGAHNRGGEAIQHALTVSSQ</sequence>
<dbReference type="AlphaFoldDB" id="A0A846U3H7"/>
<dbReference type="Proteomes" id="UP000521379">
    <property type="component" value="Unassembled WGS sequence"/>
</dbReference>
<dbReference type="Gene3D" id="1.40.20.10">
    <property type="entry name" value="CHAD domain"/>
    <property type="match status" value="1"/>
</dbReference>
<keyword evidence="3" id="KW-1185">Reference proteome</keyword>
<dbReference type="InterPro" id="IPR038186">
    <property type="entry name" value="CHAD_dom_sf"/>
</dbReference>
<name>A0A846U3H7_9MICC</name>
<feature type="domain" description="CHAD" evidence="1">
    <location>
        <begin position="5"/>
        <end position="288"/>
    </location>
</feature>
<dbReference type="SMART" id="SM00880">
    <property type="entry name" value="CHAD"/>
    <property type="match status" value="1"/>
</dbReference>
<gene>
    <name evidence="2" type="ORF">GTW58_04855</name>
</gene>
<reference evidence="2 3" key="1">
    <citation type="submission" date="2020-02" db="EMBL/GenBank/DDBJ databases">
        <authorList>
            <person name="Sun Q."/>
        </authorList>
    </citation>
    <scope>NUCLEOTIDE SEQUENCE [LARGE SCALE GENOMIC DNA]</scope>
    <source>
        <strain evidence="2 3">YIM 13062</strain>
    </source>
</reference>
<proteinExistence type="predicted"/>
<accession>A0A846U3H7</accession>
<organism evidence="2 3">
    <name type="scientific">Kocuria subflava</name>
    <dbReference type="NCBI Taxonomy" id="1736139"/>
    <lineage>
        <taxon>Bacteria</taxon>
        <taxon>Bacillati</taxon>
        <taxon>Actinomycetota</taxon>
        <taxon>Actinomycetes</taxon>
        <taxon>Micrococcales</taxon>
        <taxon>Micrococcaceae</taxon>
        <taxon>Kocuria</taxon>
    </lineage>
</organism>
<dbReference type="EMBL" id="JAAVUN010000006">
    <property type="protein sequence ID" value="NKE09281.1"/>
    <property type="molecule type" value="Genomic_DNA"/>
</dbReference>
<comment type="caution">
    <text evidence="2">The sequence shown here is derived from an EMBL/GenBank/DDBJ whole genome shotgun (WGS) entry which is preliminary data.</text>
</comment>
<dbReference type="Pfam" id="PF05235">
    <property type="entry name" value="CHAD"/>
    <property type="match status" value="1"/>
</dbReference>
<dbReference type="InterPro" id="IPR007899">
    <property type="entry name" value="CHAD_dom"/>
</dbReference>
<evidence type="ECO:0000259" key="1">
    <source>
        <dbReference type="PROSITE" id="PS51708"/>
    </source>
</evidence>